<evidence type="ECO:0000313" key="3">
    <source>
        <dbReference type="Proteomes" id="UP000562027"/>
    </source>
</evidence>
<dbReference type="Gene3D" id="1.10.3210.10">
    <property type="entry name" value="Hypothetical protein af1432"/>
    <property type="match status" value="1"/>
</dbReference>
<comment type="caution">
    <text evidence="2">The sequence shown here is derived from an EMBL/GenBank/DDBJ whole genome shotgun (WGS) entry which is preliminary data.</text>
</comment>
<organism evidence="2 3">
    <name type="scientific">Roseateles oligotrophus</name>
    <dbReference type="NCBI Taxonomy" id="1769250"/>
    <lineage>
        <taxon>Bacteria</taxon>
        <taxon>Pseudomonadati</taxon>
        <taxon>Pseudomonadota</taxon>
        <taxon>Betaproteobacteria</taxon>
        <taxon>Burkholderiales</taxon>
        <taxon>Sphaerotilaceae</taxon>
        <taxon>Roseateles</taxon>
    </lineage>
</organism>
<gene>
    <name evidence="2" type="ORF">HNP55_003931</name>
</gene>
<dbReference type="InterPro" id="IPR052340">
    <property type="entry name" value="RNase_Y/CdgJ"/>
</dbReference>
<evidence type="ECO:0000313" key="2">
    <source>
        <dbReference type="EMBL" id="MBB4845381.1"/>
    </source>
</evidence>
<name>A0A840LCC4_9BURK</name>
<accession>A0A840LCC4</accession>
<dbReference type="PANTHER" id="PTHR33525:SF6">
    <property type="entry name" value="HDOD DOMAIN-CONTAINING PROTEIN"/>
    <property type="match status" value="1"/>
</dbReference>
<evidence type="ECO:0000259" key="1">
    <source>
        <dbReference type="PROSITE" id="PS51833"/>
    </source>
</evidence>
<dbReference type="EMBL" id="JACHLP010000009">
    <property type="protein sequence ID" value="MBB4845381.1"/>
    <property type="molecule type" value="Genomic_DNA"/>
</dbReference>
<keyword evidence="3" id="KW-1185">Reference proteome</keyword>
<proteinExistence type="predicted"/>
<feature type="domain" description="HDOD" evidence="1">
    <location>
        <begin position="24"/>
        <end position="217"/>
    </location>
</feature>
<dbReference type="SUPFAM" id="SSF109604">
    <property type="entry name" value="HD-domain/PDEase-like"/>
    <property type="match status" value="1"/>
</dbReference>
<dbReference type="Proteomes" id="UP000562027">
    <property type="component" value="Unassembled WGS sequence"/>
</dbReference>
<dbReference type="RefSeq" id="WP_184303326.1">
    <property type="nucleotide sequence ID" value="NZ_JACHLP010000009.1"/>
</dbReference>
<dbReference type="AlphaFoldDB" id="A0A840LCC4"/>
<dbReference type="PROSITE" id="PS51833">
    <property type="entry name" value="HDOD"/>
    <property type="match status" value="1"/>
</dbReference>
<dbReference type="InterPro" id="IPR013976">
    <property type="entry name" value="HDOD"/>
</dbReference>
<sequence length="287" mass="31344">MSTQAIRQEIDKARQSGPLKQIIIPPCPDLLARLQQAMASSQPDLTEVARIAASDVAMSATLLRLANSPVHLADGMPCSTVGQAMTRIGLNETSAVMTGFLLRNAIPVNNPHLARFWERSAKRAQAMAFIARQLPGLSPELAHSYGLFAHVGIPVLLQSLRGYGSTLVEAAARIDRSFIATENANHRTDHAVAGALLVRAWNMAPELMAAIRLHHDFASLGHSDISPEVHTLIAAGLIAEHLMRVHEGLPEDADWAEHHGEAMEWLHISGEDLEHWDDQLRDLLDHA</sequence>
<dbReference type="Pfam" id="PF08668">
    <property type="entry name" value="HDOD"/>
    <property type="match status" value="1"/>
</dbReference>
<protein>
    <submittedName>
        <fullName evidence="2">HD-like signal output (HDOD) protein</fullName>
    </submittedName>
</protein>
<reference evidence="2 3" key="1">
    <citation type="submission" date="2020-08" db="EMBL/GenBank/DDBJ databases">
        <title>Functional genomics of gut bacteria from endangered species of beetles.</title>
        <authorList>
            <person name="Carlos-Shanley C."/>
        </authorList>
    </citation>
    <scope>NUCLEOTIDE SEQUENCE [LARGE SCALE GENOMIC DNA]</scope>
    <source>
        <strain evidence="2 3">S00239</strain>
    </source>
</reference>
<dbReference type="PANTHER" id="PTHR33525">
    <property type="match status" value="1"/>
</dbReference>